<dbReference type="InterPro" id="IPR027275">
    <property type="entry name" value="PRC-brl_dom"/>
</dbReference>
<dbReference type="Pfam" id="PF05239">
    <property type="entry name" value="PRC"/>
    <property type="match status" value="1"/>
</dbReference>
<dbReference type="SUPFAM" id="SSF50346">
    <property type="entry name" value="PRC-barrel domain"/>
    <property type="match status" value="1"/>
</dbReference>
<dbReference type="PANTHER" id="PTHR36505">
    <property type="entry name" value="BLR1072 PROTEIN"/>
    <property type="match status" value="1"/>
</dbReference>
<name>A0A1A8XJM4_9PROT</name>
<dbReference type="PANTHER" id="PTHR36505:SF1">
    <property type="entry name" value="BLR1072 PROTEIN"/>
    <property type="match status" value="1"/>
</dbReference>
<evidence type="ECO:0000313" key="2">
    <source>
        <dbReference type="EMBL" id="SBT04143.1"/>
    </source>
</evidence>
<dbReference type="RefSeq" id="WP_186405849.1">
    <property type="nucleotide sequence ID" value="NZ_FLQX01000035.1"/>
</dbReference>
<dbReference type="STRING" id="1860102.ACCAA_130100"/>
<reference evidence="2 3" key="1">
    <citation type="submission" date="2016-06" db="EMBL/GenBank/DDBJ databases">
        <authorList>
            <person name="Kjaerup R.B."/>
            <person name="Dalgaard T.S."/>
            <person name="Juul-Madsen H.R."/>
        </authorList>
    </citation>
    <scope>NUCLEOTIDE SEQUENCE [LARGE SCALE GENOMIC DNA]</scope>
    <source>
        <strain evidence="2">3</strain>
    </source>
</reference>
<evidence type="ECO:0000313" key="3">
    <source>
        <dbReference type="Proteomes" id="UP000199169"/>
    </source>
</evidence>
<proteinExistence type="predicted"/>
<protein>
    <recommendedName>
        <fullName evidence="1">PRC-barrel domain-containing protein</fullName>
    </recommendedName>
</protein>
<sequence>MNYEERDAYGMYRIDTVVSSGADVRHGPGPDQMGADTLLGNEVYNQKGEDLGDIKEIMLDMRTGRVSYAVLSFGGFLSMGEKLFAVPWDALTLDTRNKRFTLDMDKDRLEGAPGFDKDMWPNMADPSWAHGINAFYGTAPRADV</sequence>
<gene>
    <name evidence="2" type="ORF">ACCAA_130100</name>
</gene>
<dbReference type="InterPro" id="IPR011033">
    <property type="entry name" value="PRC_barrel-like_sf"/>
</dbReference>
<accession>A0A1A8XJM4</accession>
<dbReference type="EMBL" id="FLQX01000035">
    <property type="protein sequence ID" value="SBT04143.1"/>
    <property type="molecule type" value="Genomic_DNA"/>
</dbReference>
<dbReference type="AlphaFoldDB" id="A0A1A8XJM4"/>
<organism evidence="2 3">
    <name type="scientific">Candidatus Accumulibacter aalborgensis</name>
    <dbReference type="NCBI Taxonomy" id="1860102"/>
    <lineage>
        <taxon>Bacteria</taxon>
        <taxon>Pseudomonadati</taxon>
        <taxon>Pseudomonadota</taxon>
        <taxon>Betaproteobacteria</taxon>
        <taxon>Candidatus Accumulibacter</taxon>
    </lineage>
</organism>
<feature type="domain" description="PRC-barrel" evidence="1">
    <location>
        <begin position="31"/>
        <end position="108"/>
    </location>
</feature>
<evidence type="ECO:0000259" key="1">
    <source>
        <dbReference type="Pfam" id="PF05239"/>
    </source>
</evidence>
<dbReference type="Gene3D" id="2.30.30.240">
    <property type="entry name" value="PRC-barrel domain"/>
    <property type="match status" value="1"/>
</dbReference>
<keyword evidence="3" id="KW-1185">Reference proteome</keyword>
<dbReference type="Proteomes" id="UP000199169">
    <property type="component" value="Unassembled WGS sequence"/>
</dbReference>